<keyword evidence="1" id="KW-0812">Transmembrane</keyword>
<dbReference type="PANTHER" id="PTHR33539">
    <property type="entry name" value="UPF0764 PROTEIN C16ORF89"/>
    <property type="match status" value="1"/>
</dbReference>
<evidence type="ECO:0000313" key="4">
    <source>
        <dbReference type="Proteomes" id="UP000274756"/>
    </source>
</evidence>
<reference evidence="2 4" key="2">
    <citation type="submission" date="2018-11" db="EMBL/GenBank/DDBJ databases">
        <authorList>
            <consortium name="Pathogen Informatics"/>
        </authorList>
    </citation>
    <scope>NUCLEOTIDE SEQUENCE [LARGE SCALE GENOMIC DNA]</scope>
</reference>
<reference evidence="5" key="1">
    <citation type="submission" date="2017-02" db="UniProtKB">
        <authorList>
            <consortium name="WormBaseParasite"/>
        </authorList>
    </citation>
    <scope>IDENTIFICATION</scope>
</reference>
<keyword evidence="1" id="KW-0472">Membrane</keyword>
<name>A0A0N4UHD7_DRAME</name>
<evidence type="ECO:0000313" key="5">
    <source>
        <dbReference type="WBParaSite" id="DME_0000696101-mRNA-1"/>
    </source>
</evidence>
<dbReference type="Proteomes" id="UP000038040">
    <property type="component" value="Unplaced"/>
</dbReference>
<gene>
    <name evidence="2" type="ORF">DME_LOCUS1540</name>
</gene>
<evidence type="ECO:0000256" key="1">
    <source>
        <dbReference type="SAM" id="Phobius"/>
    </source>
</evidence>
<evidence type="ECO:0000313" key="3">
    <source>
        <dbReference type="Proteomes" id="UP000038040"/>
    </source>
</evidence>
<dbReference type="GO" id="GO:0016020">
    <property type="term" value="C:membrane"/>
    <property type="evidence" value="ECO:0007669"/>
    <property type="project" value="TreeGrafter"/>
</dbReference>
<dbReference type="InterPro" id="IPR031751">
    <property type="entry name" value="DUF4735"/>
</dbReference>
<evidence type="ECO:0000313" key="2">
    <source>
        <dbReference type="EMBL" id="VDN51567.1"/>
    </source>
</evidence>
<dbReference type="EMBL" id="UYYG01000024">
    <property type="protein sequence ID" value="VDN51567.1"/>
    <property type="molecule type" value="Genomic_DNA"/>
</dbReference>
<keyword evidence="4" id="KW-1185">Reference proteome</keyword>
<dbReference type="WBParaSite" id="DME_0000696101-mRNA-1">
    <property type="protein sequence ID" value="DME_0000696101-mRNA-1"/>
    <property type="gene ID" value="DME_0000696101"/>
</dbReference>
<dbReference type="OrthoDB" id="5949187at2759"/>
<dbReference type="AlphaFoldDB" id="A0A0N4UHD7"/>
<keyword evidence="1" id="KW-1133">Transmembrane helix</keyword>
<proteinExistence type="predicted"/>
<organism evidence="3 5">
    <name type="scientific">Dracunculus medinensis</name>
    <name type="common">Guinea worm</name>
    <dbReference type="NCBI Taxonomy" id="318479"/>
    <lineage>
        <taxon>Eukaryota</taxon>
        <taxon>Metazoa</taxon>
        <taxon>Ecdysozoa</taxon>
        <taxon>Nematoda</taxon>
        <taxon>Chromadorea</taxon>
        <taxon>Rhabditida</taxon>
        <taxon>Spirurina</taxon>
        <taxon>Dracunculoidea</taxon>
        <taxon>Dracunculidae</taxon>
        <taxon>Dracunculus</taxon>
    </lineage>
</organism>
<dbReference type="STRING" id="318479.A0A0N4UHD7"/>
<dbReference type="Proteomes" id="UP000274756">
    <property type="component" value="Unassembled WGS sequence"/>
</dbReference>
<accession>A0A0N4UHD7</accession>
<feature type="transmembrane region" description="Helical" evidence="1">
    <location>
        <begin position="257"/>
        <end position="276"/>
    </location>
</feature>
<dbReference type="GO" id="GO:0005829">
    <property type="term" value="C:cytosol"/>
    <property type="evidence" value="ECO:0007669"/>
    <property type="project" value="TreeGrafter"/>
</dbReference>
<protein>
    <submittedName>
        <fullName evidence="5">UPF0764 protein C16orf89 homolog</fullName>
    </submittedName>
</protein>
<sequence length="351" mass="41350">MAPPLNQSIDWKWAYLISLILNALFGIENYHHEHISQLTFEDYINNCQYFPHYNSNQKIKKQSKKSPIFIKNGRYSKSFFSDGTFTDQDFSCFAEILSQNCNKINYCNISQECLMRMFNTTISTEHLIIRQVLYLATLRSLPCSYQISEYLFKKRKQTLEEFIAICCTNILEEFKYLYDLRRTESNIYEKMMEQVLVCGQFGFIEFGPVDLLQKILNWQHPKYGCYNENMQWVPSLHDYAGTITHGNAATNFIFDCSVHLTSLAGGVLTVFLLFLLDQNYLRHMQFVIDDLAFQKIPAEYMFRKYRSNDWVSLRPKRILPLYPPATPASHPRLLGRQSDTMLEIIIYLRFS</sequence>
<dbReference type="PANTHER" id="PTHR33539:SF1">
    <property type="entry name" value="UPF0764 PROTEIN C16ORF89"/>
    <property type="match status" value="1"/>
</dbReference>
<dbReference type="Pfam" id="PF15882">
    <property type="entry name" value="DUF4735"/>
    <property type="match status" value="1"/>
</dbReference>